<feature type="compositionally biased region" description="Basic and acidic residues" evidence="1">
    <location>
        <begin position="44"/>
        <end position="59"/>
    </location>
</feature>
<feature type="compositionally biased region" description="Low complexity" evidence="1">
    <location>
        <begin position="222"/>
        <end position="236"/>
    </location>
</feature>
<feature type="compositionally biased region" description="Gly residues" evidence="1">
    <location>
        <begin position="237"/>
        <end position="256"/>
    </location>
</feature>
<keyword evidence="2" id="KW-0812">Transmembrane</keyword>
<evidence type="ECO:0000256" key="2">
    <source>
        <dbReference type="SAM" id="Phobius"/>
    </source>
</evidence>
<keyword evidence="2" id="KW-0472">Membrane</keyword>
<dbReference type="EMBL" id="FRAP01000021">
    <property type="protein sequence ID" value="SHL21855.1"/>
    <property type="molecule type" value="Genomic_DNA"/>
</dbReference>
<feature type="compositionally biased region" description="Gly residues" evidence="1">
    <location>
        <begin position="276"/>
        <end position="306"/>
    </location>
</feature>
<proteinExistence type="predicted"/>
<feature type="region of interest" description="Disordered" evidence="1">
    <location>
        <begin position="168"/>
        <end position="306"/>
    </location>
</feature>
<keyword evidence="4" id="KW-1185">Reference proteome</keyword>
<feature type="region of interest" description="Disordered" evidence="1">
    <location>
        <begin position="1"/>
        <end position="69"/>
    </location>
</feature>
<evidence type="ECO:0000313" key="3">
    <source>
        <dbReference type="EMBL" id="SHL21855.1"/>
    </source>
</evidence>
<accession>A0A1M6YUT1</accession>
<dbReference type="AlphaFoldDB" id="A0A1M6YUT1"/>
<dbReference type="Proteomes" id="UP000184363">
    <property type="component" value="Unassembled WGS sequence"/>
</dbReference>
<evidence type="ECO:0000313" key="4">
    <source>
        <dbReference type="Proteomes" id="UP000184363"/>
    </source>
</evidence>
<dbReference type="RefSeq" id="WP_073459588.1">
    <property type="nucleotide sequence ID" value="NZ_FRAP01000021.1"/>
</dbReference>
<sequence length="306" mass="30279">MGSPPSGGGRHRLHEPDLDAPRTTAFGAGPSADRTELVNNPERPGLEELSRTEQLDGTRRLPRVPRPALSPETDRFTVVIPRPRHTLDEPTEVMPVLLPPPPVWHPRAAGPRSGPIPGNRWDVVLGGLVATACIVYIAIAGFGAFRSSPVGPTSSALGPSVVTAPASALPSLEPTPAPTPATPPTRVATSAAAGASAQQPAAAGTTEESSAAQPNPVPGPPSDGSGSSESSTSGPDGQSGQGGGGQGQGQGQGGGDQAQDSGGDQGQGQTEDDQGQQGGGQGQQGGGQGSGDGGGQSGQGQGSQEP</sequence>
<feature type="compositionally biased region" description="Pro residues" evidence="1">
    <location>
        <begin position="173"/>
        <end position="183"/>
    </location>
</feature>
<reference evidence="3 4" key="1">
    <citation type="submission" date="2016-11" db="EMBL/GenBank/DDBJ databases">
        <authorList>
            <person name="Jaros S."/>
            <person name="Januszkiewicz K."/>
            <person name="Wedrychowicz H."/>
        </authorList>
    </citation>
    <scope>NUCLEOTIDE SEQUENCE [LARGE SCALE GENOMIC DNA]</scope>
    <source>
        <strain evidence="3 4">DSM 43832</strain>
    </source>
</reference>
<feature type="transmembrane region" description="Helical" evidence="2">
    <location>
        <begin position="123"/>
        <end position="145"/>
    </location>
</feature>
<evidence type="ECO:0000256" key="1">
    <source>
        <dbReference type="SAM" id="MobiDB-lite"/>
    </source>
</evidence>
<name>A0A1M6YUT1_PSETH</name>
<gene>
    <name evidence="3" type="ORF">SAMN05443637_12179</name>
</gene>
<protein>
    <submittedName>
        <fullName evidence="3">Uncharacterized protein</fullName>
    </submittedName>
</protein>
<organism evidence="3 4">
    <name type="scientific">Pseudonocardia thermophila</name>
    <dbReference type="NCBI Taxonomy" id="1848"/>
    <lineage>
        <taxon>Bacteria</taxon>
        <taxon>Bacillati</taxon>
        <taxon>Actinomycetota</taxon>
        <taxon>Actinomycetes</taxon>
        <taxon>Pseudonocardiales</taxon>
        <taxon>Pseudonocardiaceae</taxon>
        <taxon>Pseudonocardia</taxon>
    </lineage>
</organism>
<keyword evidence="2" id="KW-1133">Transmembrane helix</keyword>
<feature type="compositionally biased region" description="Low complexity" evidence="1">
    <location>
        <begin position="184"/>
        <end position="212"/>
    </location>
</feature>